<comment type="caution">
    <text evidence="2">The sequence shown here is derived from an EMBL/GenBank/DDBJ whole genome shotgun (WGS) entry which is preliminary data.</text>
</comment>
<accession>A0A9Q0EHP5</accession>
<sequence length="431" mass="47223">MENQRDNAVGPFTSRRTSLPVKTSAEIVHEARQSLRTLSARRPDTPRDGARQLFGGNSVRLTNRECRPPSSFSIHAQNFDAPDSRPNSGTRLSPIDHKPKLRVLELSDELAVARDPRPPTEPPVSRRGLRAQRTERAAGKDVRHRRKRRRTTTTTGDLLGPRPGTLPSSHKSRDPRPTKEPGNTKEEGESGRDQDAEAWVWDQEILPLLEQLGSAAPVDLLCDLCEGLHAALAQRDLLGRCCRRRAQILRTLFRLVDLDSPRLDLHIATLCLALCVSGNNLLNICKLIFKISRSEVNDDLFQSGSVIDALLGVLSGEDVAASGEALLYCVGALKFLSGSHTLLGLLSAGGCVGSARQLLRKLRPLSEPGHALFATAGHILVQLTAILRSLGDLPESRLHFLSHGVLPELCGALGHHQDDLDVCTNIARIYR</sequence>
<reference evidence="2" key="1">
    <citation type="submission" date="2022-07" db="EMBL/GenBank/DDBJ databases">
        <title>Chromosome-level genome of Muraenolepis orangiensis.</title>
        <authorList>
            <person name="Kim J."/>
        </authorList>
    </citation>
    <scope>NUCLEOTIDE SEQUENCE</scope>
    <source>
        <strain evidence="2">KU_S4_2022</strain>
        <tissue evidence="2">Muscle</tissue>
    </source>
</reference>
<feature type="region of interest" description="Disordered" evidence="1">
    <location>
        <begin position="37"/>
        <end position="195"/>
    </location>
</feature>
<dbReference type="EMBL" id="JANIIK010000042">
    <property type="protein sequence ID" value="KAJ3607034.1"/>
    <property type="molecule type" value="Genomic_DNA"/>
</dbReference>
<dbReference type="GO" id="GO:0007288">
    <property type="term" value="P:sperm axoneme assembly"/>
    <property type="evidence" value="ECO:0007669"/>
    <property type="project" value="TreeGrafter"/>
</dbReference>
<evidence type="ECO:0000313" key="3">
    <source>
        <dbReference type="Proteomes" id="UP001148018"/>
    </source>
</evidence>
<feature type="compositionally biased region" description="Low complexity" evidence="1">
    <location>
        <begin position="152"/>
        <end position="167"/>
    </location>
</feature>
<dbReference type="InterPro" id="IPR011989">
    <property type="entry name" value="ARM-like"/>
</dbReference>
<feature type="compositionally biased region" description="Basic residues" evidence="1">
    <location>
        <begin position="142"/>
        <end position="151"/>
    </location>
</feature>
<gene>
    <name evidence="2" type="ORF">NHX12_026549</name>
</gene>
<protein>
    <submittedName>
        <fullName evidence="2">Uncharacterized protein</fullName>
    </submittedName>
</protein>
<organism evidence="2 3">
    <name type="scientific">Muraenolepis orangiensis</name>
    <name type="common">Patagonian moray cod</name>
    <dbReference type="NCBI Taxonomy" id="630683"/>
    <lineage>
        <taxon>Eukaryota</taxon>
        <taxon>Metazoa</taxon>
        <taxon>Chordata</taxon>
        <taxon>Craniata</taxon>
        <taxon>Vertebrata</taxon>
        <taxon>Euteleostomi</taxon>
        <taxon>Actinopterygii</taxon>
        <taxon>Neopterygii</taxon>
        <taxon>Teleostei</taxon>
        <taxon>Neoteleostei</taxon>
        <taxon>Acanthomorphata</taxon>
        <taxon>Zeiogadaria</taxon>
        <taxon>Gadariae</taxon>
        <taxon>Gadiformes</taxon>
        <taxon>Muraenolepidoidei</taxon>
        <taxon>Muraenolepididae</taxon>
        <taxon>Muraenolepis</taxon>
    </lineage>
</organism>
<keyword evidence="3" id="KW-1185">Reference proteome</keyword>
<dbReference type="OrthoDB" id="247006at2759"/>
<dbReference type="Proteomes" id="UP001148018">
    <property type="component" value="Unassembled WGS sequence"/>
</dbReference>
<dbReference type="PANTHER" id="PTHR21356">
    <property type="entry name" value="ARMADILLO REPEAT CONTAINING 2"/>
    <property type="match status" value="1"/>
</dbReference>
<name>A0A9Q0EHP5_9TELE</name>
<feature type="compositionally biased region" description="Basic and acidic residues" evidence="1">
    <location>
        <begin position="41"/>
        <end position="50"/>
    </location>
</feature>
<dbReference type="InterPro" id="IPR038905">
    <property type="entry name" value="ARMC2"/>
</dbReference>
<dbReference type="AlphaFoldDB" id="A0A9Q0EHP5"/>
<feature type="compositionally biased region" description="Basic and acidic residues" evidence="1">
    <location>
        <begin position="132"/>
        <end position="141"/>
    </location>
</feature>
<proteinExistence type="predicted"/>
<feature type="compositionally biased region" description="Basic and acidic residues" evidence="1">
    <location>
        <begin position="171"/>
        <end position="195"/>
    </location>
</feature>
<feature type="compositionally biased region" description="Basic and acidic residues" evidence="1">
    <location>
        <begin position="94"/>
        <end position="118"/>
    </location>
</feature>
<dbReference type="Gene3D" id="1.25.10.10">
    <property type="entry name" value="Leucine-rich Repeat Variant"/>
    <property type="match status" value="1"/>
</dbReference>
<feature type="region of interest" description="Disordered" evidence="1">
    <location>
        <begin position="1"/>
        <end position="21"/>
    </location>
</feature>
<evidence type="ECO:0000313" key="2">
    <source>
        <dbReference type="EMBL" id="KAJ3607034.1"/>
    </source>
</evidence>
<dbReference type="PANTHER" id="PTHR21356:SF1">
    <property type="entry name" value="ARMADILLO REPEAT-CONTAINING PROTEIN 2"/>
    <property type="match status" value="1"/>
</dbReference>
<evidence type="ECO:0000256" key="1">
    <source>
        <dbReference type="SAM" id="MobiDB-lite"/>
    </source>
</evidence>